<dbReference type="AlphaFoldDB" id="A0A177MH82"/>
<dbReference type="InterPro" id="IPR032719">
    <property type="entry name" value="WbsX"/>
</dbReference>
<dbReference type="Pfam" id="PF14307">
    <property type="entry name" value="Glyco_tran_WbsX"/>
    <property type="match status" value="1"/>
</dbReference>
<organism evidence="1 2">
    <name type="scientific">Methylomonas methanica</name>
    <dbReference type="NCBI Taxonomy" id="421"/>
    <lineage>
        <taxon>Bacteria</taxon>
        <taxon>Pseudomonadati</taxon>
        <taxon>Pseudomonadota</taxon>
        <taxon>Gammaproteobacteria</taxon>
        <taxon>Methylococcales</taxon>
        <taxon>Methylococcaceae</taxon>
        <taxon>Methylomonas</taxon>
    </lineage>
</organism>
<dbReference type="Gene3D" id="3.20.20.80">
    <property type="entry name" value="Glycosidases"/>
    <property type="match status" value="1"/>
</dbReference>
<proteinExistence type="predicted"/>
<comment type="caution">
    <text evidence="1">The sequence shown here is derived from an EMBL/GenBank/DDBJ whole genome shotgun (WGS) entry which is preliminary data.</text>
</comment>
<dbReference type="GO" id="GO:0016787">
    <property type="term" value="F:hydrolase activity"/>
    <property type="evidence" value="ECO:0007669"/>
    <property type="project" value="UniProtKB-KW"/>
</dbReference>
<dbReference type="Proteomes" id="UP000077763">
    <property type="component" value="Unassembled WGS sequence"/>
</dbReference>
<accession>A0A177MH82</accession>
<keyword evidence="1" id="KW-0378">Hydrolase</keyword>
<dbReference type="CDD" id="cd11579">
    <property type="entry name" value="Glyco_tran_WbsX"/>
    <property type="match status" value="1"/>
</dbReference>
<name>A0A177MH82_METMH</name>
<dbReference type="EMBL" id="LUUH01000049">
    <property type="protein sequence ID" value="OAI04693.1"/>
    <property type="molecule type" value="Genomic_DNA"/>
</dbReference>
<evidence type="ECO:0000313" key="1">
    <source>
        <dbReference type="EMBL" id="OAI04693.1"/>
    </source>
</evidence>
<protein>
    <submittedName>
        <fullName evidence="1">Glycosyl hydrolase</fullName>
    </submittedName>
</protein>
<gene>
    <name evidence="1" type="ORF">A1353_13170</name>
</gene>
<dbReference type="PANTHER" id="PTHR41244:SF1">
    <property type="entry name" value="GLYCOSYLTRANSFERASE"/>
    <property type="match status" value="1"/>
</dbReference>
<evidence type="ECO:0000313" key="2">
    <source>
        <dbReference type="Proteomes" id="UP000077763"/>
    </source>
</evidence>
<sequence>MKPTNVSPIAFFLPQFHPIPENDEWWGKGFTEWTNVTKARPLFPGHYQPHLPADLGFYDLRLPEVRQQQAELARKYGISGFCYYHYWFNKRRILEHPVNEILSTGKPDFPFCLCWANENWTRTWSGGSKDVLLEQKYSHEDDIEHIHSLFSAFRDPRYIRIDGKPLFLVYRTELLPDPKKTAEIWREEAIKNGIGDLYLVRVESFVNNINPETIGFDAAIEFAPDWANLGPRLFRTELLKKISNIGLFPKVFSDNQVVDYDTLATSMMRKKNPDYVRFPGVTPCWDNSARKKKNAAIFINSTPDKYEQWLANSIQKASLFDAKTPKLVFINAWNEWAEGNHLEPDQKWGHAYLEATFNALNDPHKERNILRIYPNPLNIFHYLKYLYNRNIGWRLKK</sequence>
<dbReference type="RefSeq" id="WP_064036670.1">
    <property type="nucleotide sequence ID" value="NZ_LUUH01000049.1"/>
</dbReference>
<dbReference type="PANTHER" id="PTHR41244">
    <property type="entry name" value="RHAMNAN SYNTHESIS F"/>
    <property type="match status" value="1"/>
</dbReference>
<reference evidence="1 2" key="1">
    <citation type="submission" date="2016-03" db="EMBL/GenBank/DDBJ databases">
        <authorList>
            <person name="Ploux O."/>
        </authorList>
    </citation>
    <scope>NUCLEOTIDE SEQUENCE [LARGE SCALE GENOMIC DNA]</scope>
    <source>
        <strain evidence="1 2">R-45371</strain>
    </source>
</reference>